<dbReference type="Pfam" id="PF03432">
    <property type="entry name" value="Relaxase"/>
    <property type="match status" value="1"/>
</dbReference>
<dbReference type="eggNOG" id="COG3843">
    <property type="taxonomic scope" value="Bacteria"/>
</dbReference>
<proteinExistence type="predicted"/>
<evidence type="ECO:0000256" key="1">
    <source>
        <dbReference type="SAM" id="MobiDB-lite"/>
    </source>
</evidence>
<accession>Q9PHG1</accession>
<evidence type="ECO:0000259" key="2">
    <source>
        <dbReference type="Pfam" id="PF03432"/>
    </source>
</evidence>
<protein>
    <submittedName>
        <fullName evidence="3">Nickase</fullName>
    </submittedName>
</protein>
<dbReference type="AlphaFoldDB" id="Q9PHG1"/>
<sequence>MAGRLMGIIEAELGSALSPAVKRKVNNTKKLRSTAKRVTGRSSEVMVKVTGFGKGAGHVKAHLDYITRNGKLEMENDRGEIFNGKEEVKEFFKDWEKDFGDGKRHKNQRDTMHMVLSMPETTDSESVKKSVREFAKATFGKNHEYVFVLHTDEPHPHCHLTVKCLGFDGIRLNPRKADLHQWREGFAEKLRDQGVEAEATPRRSRGVVKKAEPNVIRHIERGDKTHEPRVSKVKAAKVKEAAMELVAESKGLPVPPKPWEEAIKARQREIRRAWLTVAAELERENTRKTFNQKEARNDRPNYERISAEQARPAQRAASVYQSNLTKAGRQAPSRTVSSLRNVSCLGVVQHRSSSKMLLQPNAPDRMGRNGRPNSEMRRSGTSNNGVDRDAKMLLDVYKPIEQNKVLAWRIRSFVEAMPSIETERHQIKRDLAQRFTKQAEKIHRKTNGQEQTGPKRGGKDVER</sequence>
<dbReference type="Proteomes" id="UP000000812">
    <property type="component" value="Plasmid pXF51"/>
</dbReference>
<dbReference type="InterPro" id="IPR005094">
    <property type="entry name" value="Endonuclease_MobA/VirD2"/>
</dbReference>
<dbReference type="EMBL" id="AE003851">
    <property type="protein sequence ID" value="AAF85615.1"/>
    <property type="molecule type" value="Genomic_DNA"/>
</dbReference>
<feature type="region of interest" description="Disordered" evidence="1">
    <location>
        <begin position="351"/>
        <end position="387"/>
    </location>
</feature>
<feature type="region of interest" description="Disordered" evidence="1">
    <location>
        <begin position="434"/>
        <end position="463"/>
    </location>
</feature>
<name>Q9PHG1_XYLFA</name>
<evidence type="ECO:0000313" key="4">
    <source>
        <dbReference type="Proteomes" id="UP000000812"/>
    </source>
</evidence>
<dbReference type="HOGENOM" id="CLU_590447_0_0_6"/>
<keyword evidence="3" id="KW-0614">Plasmid</keyword>
<feature type="domain" description="MobA/VirD2-like nuclease" evidence="2">
    <location>
        <begin position="65"/>
        <end position="194"/>
    </location>
</feature>
<organism evidence="3 4">
    <name type="scientific">Xylella fastidiosa (strain 9a5c)</name>
    <dbReference type="NCBI Taxonomy" id="160492"/>
    <lineage>
        <taxon>Bacteria</taxon>
        <taxon>Pseudomonadati</taxon>
        <taxon>Pseudomonadota</taxon>
        <taxon>Gammaproteobacteria</taxon>
        <taxon>Lysobacterales</taxon>
        <taxon>Lysobacteraceae</taxon>
        <taxon>Xylella</taxon>
    </lineage>
</organism>
<evidence type="ECO:0000313" key="3">
    <source>
        <dbReference type="EMBL" id="AAF85615.1"/>
    </source>
</evidence>
<gene>
    <name evidence="3" type="ordered locus">XF_a0047</name>
</gene>
<dbReference type="PIR" id="F82866">
    <property type="entry name" value="F82866"/>
</dbReference>
<geneLocation type="plasmid" evidence="3 4">
    <name>pXF51</name>
</geneLocation>
<dbReference type="KEGG" id="xfa:XF_a0047"/>
<dbReference type="Gene3D" id="3.30.930.30">
    <property type="match status" value="1"/>
</dbReference>
<reference evidence="3 4" key="1">
    <citation type="journal article" date="2000" name="Nature">
        <title>The genome sequence of the plant pathogen Xylella fastidiosa.</title>
        <authorList>
            <person name="Simpson A.J."/>
            <person name="Reinach F.C."/>
            <person name="Arruda P."/>
            <person name="Abreu F.A."/>
            <person name="Acencio M."/>
            <person name="Alvarenga R."/>
            <person name="Alves L.M."/>
            <person name="Araya J.E."/>
            <person name="Baia G.S."/>
            <person name="Baptista C.S."/>
            <person name="Barros M.H."/>
            <person name="Bonaccorsi E.D."/>
            <person name="Bordin S."/>
            <person name="Bove J.M."/>
            <person name="Briones M.R."/>
            <person name="Bueno M.R."/>
            <person name="Camargo A.A."/>
            <person name="Camargo L.E."/>
            <person name="Carraro D.M."/>
            <person name="Carrer H."/>
            <person name="Colauto N.B."/>
            <person name="Colombo C."/>
            <person name="Costa F.F."/>
            <person name="Costa M.C."/>
            <person name="Costa-Neto C.M."/>
            <person name="Coutinho L.L."/>
            <person name="Cristofani M."/>
            <person name="Dias-Neto E."/>
            <person name="Docena C."/>
            <person name="El-Dorry H."/>
            <person name="Facincani A.P."/>
            <person name="Ferreira A.J."/>
            <person name="Ferreira V.C."/>
            <person name="Ferro J.A."/>
            <person name="Fraga J.S."/>
            <person name="Franca S.C."/>
            <person name="Franco M.C."/>
            <person name="Frohme M."/>
            <person name="Furlan L.R."/>
            <person name="Garnier M."/>
            <person name="Goldman G.H."/>
            <person name="Goldman M.H."/>
            <person name="Gomes S.L."/>
            <person name="Gruber A."/>
            <person name="Ho P.L."/>
            <person name="Hoheisel J.D."/>
            <person name="Junqueira M.L."/>
            <person name="Kemper E.L."/>
            <person name="Kitajima J.P."/>
            <person name="Krieger J.E."/>
            <person name="Kuramae E.E."/>
            <person name="Laigret F."/>
            <person name="Lambais M.R."/>
            <person name="Leite L.C."/>
            <person name="Lemos E.G."/>
            <person name="Lemos M.V."/>
            <person name="Lopes S.A."/>
            <person name="Lopes C.R."/>
            <person name="Machado J.A."/>
            <person name="Machado M.A."/>
            <person name="Madeira A.M."/>
            <person name="Madeira H.M."/>
            <person name="Marino C.L."/>
            <person name="Marques M.V."/>
            <person name="Martins E.A."/>
            <person name="Martins E.M."/>
            <person name="Matsukuma A.Y."/>
            <person name="Menck C.F."/>
            <person name="Miracca E.C."/>
            <person name="Miyaki C.Y."/>
            <person name="Monteriro-Vitorello C.B."/>
            <person name="Moon D.H."/>
            <person name="Nagai M.A."/>
            <person name="Nascimento A.L."/>
            <person name="Netto L.E."/>
            <person name="Nhani A.Jr."/>
            <person name="Nobrega F.G."/>
            <person name="Nunes L.R."/>
            <person name="Oliveira M.A."/>
            <person name="de Oliveira M.C."/>
            <person name="de Oliveira R.C."/>
            <person name="Palmieri D.A."/>
            <person name="Paris A."/>
            <person name="Peixoto B.R."/>
            <person name="Pereira G.A."/>
            <person name="Pereira H.A.Jr."/>
            <person name="Pesquero J.B."/>
            <person name="Quaggio R.B."/>
            <person name="Roberto P.G."/>
            <person name="Rodrigues V."/>
            <person name="de M Rosa A.J."/>
            <person name="de Rosa V.E.Jr."/>
            <person name="de Sa R.G."/>
            <person name="Santelli R.V."/>
            <person name="Sawasaki H.E."/>
            <person name="da Silva A.C."/>
            <person name="da Silva A.M."/>
            <person name="da Silva F.R."/>
            <person name="da Silva W.A.Jr."/>
            <person name="da Silveira J.F."/>
            <person name="Silvestri M.L."/>
            <person name="Siqueira W.J."/>
            <person name="de Souza A.A."/>
            <person name="de Souza A.P."/>
            <person name="Terenzi M.F."/>
            <person name="Truffi D."/>
            <person name="Tsai S.M."/>
            <person name="Tsuhako M.H."/>
            <person name="Vallada H."/>
            <person name="Van Sluys M.A."/>
            <person name="Verjovski-Almeida S."/>
            <person name="Vettore A.L."/>
            <person name="Zago M.A."/>
            <person name="Zatz M."/>
            <person name="Meidanis J."/>
            <person name="Setubal J.C."/>
        </authorList>
    </citation>
    <scope>NUCLEOTIDE SEQUENCE [LARGE SCALE GENOMIC DNA]</scope>
    <source>
        <strain evidence="3 4">9a5c</strain>
        <plasmid evidence="4">Plasmid pXF51</plasmid>
    </source>
</reference>